<gene>
    <name evidence="3" type="ORF">LITE_LOCUS38358</name>
</gene>
<proteinExistence type="predicted"/>
<keyword evidence="2" id="KW-0472">Membrane</keyword>
<sequence>KQSTRGTAERKRAPAQHQLAIESNAQSLTCRLFAACAPVSGNADVARQLLRFFHFNRLSFRLLPLLFTCFFSAILFTSGLFFFFFFEFSSVPITDDGRVSECGGGIPSRWSMILTTIPTIEFILFIHRHRPPPLTTIASIDIIRRGSSPPLQGDQLPLTPVIVISLFLPPGRNELEIEDGEEGSPSEARLDEVGRDRVDPPEVSVTPGQRAQDPDADDEPQRRRTEPEHHGPPHEAEPELGPVRVEGRGLLVEPALGPHQPPRQAHQERRGQAGRVDEPERREPERRHVSAALAAAAAVASAAVEEVDAEEGEGEREAHRHGQRPQAPLGHRHPLLPPPTSRR</sequence>
<evidence type="ECO:0000313" key="4">
    <source>
        <dbReference type="Proteomes" id="UP001154282"/>
    </source>
</evidence>
<reference evidence="3" key="1">
    <citation type="submission" date="2022-08" db="EMBL/GenBank/DDBJ databases">
        <authorList>
            <person name="Gutierrez-Valencia J."/>
        </authorList>
    </citation>
    <scope>NUCLEOTIDE SEQUENCE</scope>
</reference>
<keyword evidence="2" id="KW-0812">Transmembrane</keyword>
<feature type="region of interest" description="Disordered" evidence="1">
    <location>
        <begin position="302"/>
        <end position="343"/>
    </location>
</feature>
<keyword evidence="2" id="KW-1133">Transmembrane helix</keyword>
<accession>A0AAV0PH55</accession>
<feature type="transmembrane region" description="Helical" evidence="2">
    <location>
        <begin position="62"/>
        <end position="86"/>
    </location>
</feature>
<protein>
    <submittedName>
        <fullName evidence="3">Uncharacterized protein</fullName>
    </submittedName>
</protein>
<dbReference type="AlphaFoldDB" id="A0AAV0PH55"/>
<feature type="non-terminal residue" evidence="3">
    <location>
        <position position="1"/>
    </location>
</feature>
<organism evidence="3 4">
    <name type="scientific">Linum tenue</name>
    <dbReference type="NCBI Taxonomy" id="586396"/>
    <lineage>
        <taxon>Eukaryota</taxon>
        <taxon>Viridiplantae</taxon>
        <taxon>Streptophyta</taxon>
        <taxon>Embryophyta</taxon>
        <taxon>Tracheophyta</taxon>
        <taxon>Spermatophyta</taxon>
        <taxon>Magnoliopsida</taxon>
        <taxon>eudicotyledons</taxon>
        <taxon>Gunneridae</taxon>
        <taxon>Pentapetalae</taxon>
        <taxon>rosids</taxon>
        <taxon>fabids</taxon>
        <taxon>Malpighiales</taxon>
        <taxon>Linaceae</taxon>
        <taxon>Linum</taxon>
    </lineage>
</organism>
<evidence type="ECO:0000256" key="1">
    <source>
        <dbReference type="SAM" id="MobiDB-lite"/>
    </source>
</evidence>
<feature type="compositionally biased region" description="Acidic residues" evidence="1">
    <location>
        <begin position="305"/>
        <end position="314"/>
    </location>
</feature>
<keyword evidence="4" id="KW-1185">Reference proteome</keyword>
<name>A0AAV0PH55_9ROSI</name>
<feature type="region of interest" description="Disordered" evidence="1">
    <location>
        <begin position="174"/>
        <end position="290"/>
    </location>
</feature>
<evidence type="ECO:0000313" key="3">
    <source>
        <dbReference type="EMBL" id="CAI0469939.1"/>
    </source>
</evidence>
<comment type="caution">
    <text evidence="3">The sequence shown here is derived from an EMBL/GenBank/DDBJ whole genome shotgun (WGS) entry which is preliminary data.</text>
</comment>
<evidence type="ECO:0000256" key="2">
    <source>
        <dbReference type="SAM" id="Phobius"/>
    </source>
</evidence>
<feature type="compositionally biased region" description="Basic and acidic residues" evidence="1">
    <location>
        <begin position="219"/>
        <end position="237"/>
    </location>
</feature>
<feature type="compositionally biased region" description="Basic and acidic residues" evidence="1">
    <location>
        <begin position="188"/>
        <end position="200"/>
    </location>
</feature>
<dbReference type="EMBL" id="CAMGYJ010000009">
    <property type="protein sequence ID" value="CAI0469939.1"/>
    <property type="molecule type" value="Genomic_DNA"/>
</dbReference>
<dbReference type="Proteomes" id="UP001154282">
    <property type="component" value="Unassembled WGS sequence"/>
</dbReference>
<feature type="compositionally biased region" description="Basic and acidic residues" evidence="1">
    <location>
        <begin position="265"/>
        <end position="288"/>
    </location>
</feature>